<dbReference type="Proteomes" id="UP000284706">
    <property type="component" value="Unassembled WGS sequence"/>
</dbReference>
<sequence length="433" mass="48699">MDSPALPYELLFLVIENIDSSSVEGHRTLSAISLSNRSLRFACQDRMFKDVKISYLGPSFAQDMERGIDFWDGELTTGWKFRDLLFESPHIRPYVERLTITILPSLNRPQGHIASSTSATFSLYDIGHLLPNLKKFLTFQTGPFGWYSVSERMRAFFVTIASSVNELDLRPFRLVPADILSECHNLRILHVSSVDIGEGTSAGNLVTKTKLRGLRIGFSSLDNEPTTTWISTPQSPLDISELLSITCYNSLTLTRGLNTLLAHCFGALKELSFYVDLYGEDIADETEPVVDLSGLLNLQCLTIRSNIRARDRLGEMETIAANFLSIATVLKSLPFGKLQRQQLQFNLVLAVIYLEDFDSKLATLPPWSYVVDVLADNRSSSRISEANVKIRRIQRQNGPVHVNMTTAALTSILDKNEQLKDLRERGLLSYHVF</sequence>
<organism evidence="1 2">
    <name type="scientific">Gymnopilus dilepis</name>
    <dbReference type="NCBI Taxonomy" id="231916"/>
    <lineage>
        <taxon>Eukaryota</taxon>
        <taxon>Fungi</taxon>
        <taxon>Dikarya</taxon>
        <taxon>Basidiomycota</taxon>
        <taxon>Agaricomycotina</taxon>
        <taxon>Agaricomycetes</taxon>
        <taxon>Agaricomycetidae</taxon>
        <taxon>Agaricales</taxon>
        <taxon>Agaricineae</taxon>
        <taxon>Hymenogastraceae</taxon>
        <taxon>Gymnopilus</taxon>
    </lineage>
</organism>
<evidence type="ECO:0008006" key="3">
    <source>
        <dbReference type="Google" id="ProtNLM"/>
    </source>
</evidence>
<proteinExistence type="predicted"/>
<evidence type="ECO:0000313" key="1">
    <source>
        <dbReference type="EMBL" id="PPQ72231.1"/>
    </source>
</evidence>
<dbReference type="InParanoid" id="A0A409W157"/>
<comment type="caution">
    <text evidence="1">The sequence shown here is derived from an EMBL/GenBank/DDBJ whole genome shotgun (WGS) entry which is preliminary data.</text>
</comment>
<accession>A0A409W157</accession>
<dbReference type="EMBL" id="NHYE01005467">
    <property type="protein sequence ID" value="PPQ72231.1"/>
    <property type="molecule type" value="Genomic_DNA"/>
</dbReference>
<dbReference type="AlphaFoldDB" id="A0A409W157"/>
<gene>
    <name evidence="1" type="ORF">CVT26_006990</name>
</gene>
<dbReference type="OrthoDB" id="2745898at2759"/>
<name>A0A409W157_9AGAR</name>
<evidence type="ECO:0000313" key="2">
    <source>
        <dbReference type="Proteomes" id="UP000284706"/>
    </source>
</evidence>
<keyword evidence="2" id="KW-1185">Reference proteome</keyword>
<protein>
    <recommendedName>
        <fullName evidence="3">F-box domain-containing protein</fullName>
    </recommendedName>
</protein>
<reference evidence="1 2" key="1">
    <citation type="journal article" date="2018" name="Evol. Lett.">
        <title>Horizontal gene cluster transfer increased hallucinogenic mushroom diversity.</title>
        <authorList>
            <person name="Reynolds H.T."/>
            <person name="Vijayakumar V."/>
            <person name="Gluck-Thaler E."/>
            <person name="Korotkin H.B."/>
            <person name="Matheny P.B."/>
            <person name="Slot J.C."/>
        </authorList>
    </citation>
    <scope>NUCLEOTIDE SEQUENCE [LARGE SCALE GENOMIC DNA]</scope>
    <source>
        <strain evidence="1 2">SRW20</strain>
    </source>
</reference>